<sequence length="1011" mass="110195">PSCRQRLANKGLRKATWSVTTATSLGAPLLPGPIGGSLCFCSSLQPEGGLRKGPAAEKRSRSQSAPPAVGQGLPGRPAAAVALPRWRCPVATMEEMLIWEQHTVTLTKDPQRGFGFAISGGQDRPNRTTGDTAVVVSDVVTGGPAVGRLQRKDRIVMVNGLSMENVSSSFAIQTLKTCGKVANITLKRSKKVHLPVSKSSPGSPTAPRHYDSDEAEDAALHRSRDDLDHSQGYDGDSSSERSSGHYRDDHRHHKPVSRSRRRSQDSSSWRQSPGSGSDQRGYSRHRSTNGFGHECDTNGLALVSGFKRLPRRDVPTKPITSVLVKQKQNEEYGLKLGSQLFIKHIVENGLAAKGSSLQEGDLILKINGVASEDMSLADTQRLIERTEGILTLLVLRDHRQFLVNIPDIEGSQSDSSCMDDISDIASELSHPPSPETSPRPPAAARVNSPPQRRRSNRDPMADTVVDDAPGPDLLEAVEGDGCHSPSARPAARAARKDGYSADARVVSFVKAKSVGLQLAGGNDVGIFVSSVQEGSPADSQGVREGDQILQVNDTSFQNLTREEAVEHLMSLPPGEEVTLWTQSKQDIYRKMISSNVGDSFYIRTHFDFEKDTPSGLSFVRGDVFHVLDTMYRGRLGSWLAVRMGRDLQEQDKGIIPNQSRAEQIASLESVLKATSGTNASGARAEFWKLRGLRGAKKMLRKSREDLSALTKQGHYPPYERVILKEASFKRPVVILGPIADIAMQKLSTELPELFEIAPSVPRDGASSKVIKLDSVRQIAEKDKHALLDITPSAVERLNYVQYYPVVVFCEPESRQGIKAMRQWLAPGSRKSSRRLYAQASKMKKHCSHLFTATVSLSGSGNTWYEAIKDIVRVQQSQPIWTAAEQADMALEDGLDLLNPPSAVTSGYLTCDSHANSDYDDTDGEAGAFTDGEAEDACDQPGLARSSEPARLSPSPGLSEQVGPPMLVGQKASPWLLAPREYAHDAVRKRFTRARDDSDQDEGYEWGPATDV</sequence>
<evidence type="ECO:0000313" key="17">
    <source>
        <dbReference type="Proteomes" id="UP000551127"/>
    </source>
</evidence>
<feature type="region of interest" description="Disordered" evidence="12">
    <location>
        <begin position="50"/>
        <end position="76"/>
    </location>
</feature>
<evidence type="ECO:0000259" key="15">
    <source>
        <dbReference type="PROSITE" id="PS50106"/>
    </source>
</evidence>
<dbReference type="InterPro" id="IPR036034">
    <property type="entry name" value="PDZ_sf"/>
</dbReference>
<dbReference type="FunFam" id="3.40.50.300:FF:000110">
    <property type="entry name" value="tight junction protein ZO-1 isoform X1"/>
    <property type="match status" value="1"/>
</dbReference>
<feature type="region of interest" description="Disordered" evidence="12">
    <location>
        <begin position="191"/>
        <end position="294"/>
    </location>
</feature>
<dbReference type="GO" id="GO:0005886">
    <property type="term" value="C:plasma membrane"/>
    <property type="evidence" value="ECO:0007669"/>
    <property type="project" value="UniProtKB-SubCell"/>
</dbReference>
<dbReference type="SMART" id="SM00072">
    <property type="entry name" value="GuKc"/>
    <property type="match status" value="1"/>
</dbReference>
<keyword evidence="5 11" id="KW-0728">SH3 domain</keyword>
<dbReference type="Gene3D" id="3.40.50.300">
    <property type="entry name" value="P-loop containing nucleotide triphosphate hydrolases"/>
    <property type="match status" value="1"/>
</dbReference>
<evidence type="ECO:0000256" key="11">
    <source>
        <dbReference type="PROSITE-ProRule" id="PRU00192"/>
    </source>
</evidence>
<evidence type="ECO:0000259" key="14">
    <source>
        <dbReference type="PROSITE" id="PS50052"/>
    </source>
</evidence>
<dbReference type="EMBL" id="VYZL01004026">
    <property type="protein sequence ID" value="NWR62948.1"/>
    <property type="molecule type" value="Genomic_DNA"/>
</dbReference>
<keyword evidence="8" id="KW-0677">Repeat</keyword>
<feature type="region of interest" description="Disordered" evidence="12">
    <location>
        <begin position="918"/>
        <end position="966"/>
    </location>
</feature>
<dbReference type="GO" id="GO:1905605">
    <property type="term" value="P:positive regulation of blood-brain barrier permeability"/>
    <property type="evidence" value="ECO:0007669"/>
    <property type="project" value="TreeGrafter"/>
</dbReference>
<dbReference type="PROSITE" id="PS50002">
    <property type="entry name" value="SH3"/>
    <property type="match status" value="1"/>
</dbReference>
<dbReference type="PROSITE" id="PS50106">
    <property type="entry name" value="PDZ"/>
    <property type="match status" value="3"/>
</dbReference>
<name>A0A7K4YVS8_BUCAB</name>
<dbReference type="InterPro" id="IPR001452">
    <property type="entry name" value="SH3_domain"/>
</dbReference>
<comment type="caution">
    <text evidence="16">The sequence shown here is derived from an EMBL/GenBank/DDBJ whole genome shotgun (WGS) entry which is preliminary data.</text>
</comment>
<feature type="non-terminal residue" evidence="16">
    <location>
        <position position="1"/>
    </location>
</feature>
<dbReference type="CDD" id="cd06729">
    <property type="entry name" value="PDZ3_ZO1-like_domain"/>
    <property type="match status" value="1"/>
</dbReference>
<feature type="compositionally biased region" description="Pro residues" evidence="12">
    <location>
        <begin position="431"/>
        <end position="441"/>
    </location>
</feature>
<dbReference type="InterPro" id="IPR008144">
    <property type="entry name" value="Guanylate_kin-like_dom"/>
</dbReference>
<dbReference type="InterPro" id="IPR008145">
    <property type="entry name" value="GK/Ca_channel_bsu"/>
</dbReference>
<dbReference type="InterPro" id="IPR005420">
    <property type="entry name" value="ZO-3"/>
</dbReference>
<dbReference type="Proteomes" id="UP000551127">
    <property type="component" value="Unassembled WGS sequence"/>
</dbReference>
<comment type="subcellular location">
    <subcellularLocation>
        <location evidence="2">Cell junction</location>
        <location evidence="2">Tight junction</location>
    </subcellularLocation>
    <subcellularLocation>
        <location evidence="1">Cell membrane</location>
        <topology evidence="1">Peripheral membrane protein</topology>
        <orientation evidence="1">Cytoplasmic side</orientation>
    </subcellularLocation>
</comment>
<evidence type="ECO:0000256" key="10">
    <source>
        <dbReference type="ARBA" id="ARBA00023136"/>
    </source>
</evidence>
<feature type="compositionally biased region" description="Basic and acidic residues" evidence="12">
    <location>
        <begin position="208"/>
        <end position="231"/>
    </location>
</feature>
<evidence type="ECO:0000259" key="13">
    <source>
        <dbReference type="PROSITE" id="PS50002"/>
    </source>
</evidence>
<dbReference type="InterPro" id="IPR027417">
    <property type="entry name" value="P-loop_NTPase"/>
</dbReference>
<evidence type="ECO:0000256" key="1">
    <source>
        <dbReference type="ARBA" id="ARBA00004413"/>
    </source>
</evidence>
<reference evidence="16 17" key="1">
    <citation type="submission" date="2019-09" db="EMBL/GenBank/DDBJ databases">
        <title>Bird 10,000 Genomes (B10K) Project - Family phase.</title>
        <authorList>
            <person name="Zhang G."/>
        </authorList>
    </citation>
    <scope>NUCLEOTIDE SEQUENCE [LARGE SCALE GENOMIC DNA]</scope>
    <source>
        <strain evidence="16">B10K-DU-012-80</strain>
    </source>
</reference>
<dbReference type="InterPro" id="IPR005417">
    <property type="entry name" value="ZO"/>
</dbReference>
<evidence type="ECO:0000256" key="6">
    <source>
        <dbReference type="ARBA" id="ARBA00022475"/>
    </source>
</evidence>
<dbReference type="SMART" id="SM00326">
    <property type="entry name" value="SH3"/>
    <property type="match status" value="1"/>
</dbReference>
<dbReference type="SUPFAM" id="SSF50044">
    <property type="entry name" value="SH3-domain"/>
    <property type="match status" value="1"/>
</dbReference>
<dbReference type="FunFam" id="2.30.42.10:FF:000013">
    <property type="entry name" value="Putative tight junction protein ZO-1"/>
    <property type="match status" value="1"/>
</dbReference>
<keyword evidence="4" id="KW-0796">Tight junction</keyword>
<dbReference type="CDD" id="cd12028">
    <property type="entry name" value="SH3_ZO-3"/>
    <property type="match status" value="1"/>
</dbReference>
<dbReference type="GO" id="GO:0150105">
    <property type="term" value="P:protein localization to cell-cell junction"/>
    <property type="evidence" value="ECO:0007669"/>
    <property type="project" value="TreeGrafter"/>
</dbReference>
<feature type="domain" description="PDZ" evidence="15">
    <location>
        <begin position="321"/>
        <end position="398"/>
    </location>
</feature>
<dbReference type="PANTHER" id="PTHR13865">
    <property type="entry name" value="TIGHT JUNCTION PROTEIN"/>
    <property type="match status" value="1"/>
</dbReference>
<evidence type="ECO:0000256" key="3">
    <source>
        <dbReference type="ARBA" id="ARBA00007014"/>
    </source>
</evidence>
<feature type="compositionally biased region" description="Basic residues" evidence="12">
    <location>
        <begin position="250"/>
        <end position="261"/>
    </location>
</feature>
<keyword evidence="9" id="KW-0965">Cell junction</keyword>
<dbReference type="Pfam" id="PF00625">
    <property type="entry name" value="Guanylate_kin"/>
    <property type="match status" value="1"/>
</dbReference>
<evidence type="ECO:0000313" key="16">
    <source>
        <dbReference type="EMBL" id="NWR62948.1"/>
    </source>
</evidence>
<dbReference type="InterPro" id="IPR001478">
    <property type="entry name" value="PDZ"/>
</dbReference>
<feature type="domain" description="PDZ" evidence="15">
    <location>
        <begin position="103"/>
        <end position="190"/>
    </location>
</feature>
<evidence type="ECO:0000256" key="12">
    <source>
        <dbReference type="SAM" id="MobiDB-lite"/>
    </source>
</evidence>
<feature type="region of interest" description="Disordered" evidence="12">
    <location>
        <begin position="992"/>
        <end position="1011"/>
    </location>
</feature>
<dbReference type="GO" id="GO:0098609">
    <property type="term" value="P:cell-cell adhesion"/>
    <property type="evidence" value="ECO:0007669"/>
    <property type="project" value="TreeGrafter"/>
</dbReference>
<dbReference type="CDD" id="cd06728">
    <property type="entry name" value="PDZ2_ZO1-like_ds"/>
    <property type="match status" value="1"/>
</dbReference>
<keyword evidence="6" id="KW-1003">Cell membrane</keyword>
<organism evidence="16 17">
    <name type="scientific">Bucorvus abyssinicus</name>
    <name type="common">Northern ground-hornbill</name>
    <name type="synonym">Abyssinian ground-hornbill</name>
    <dbReference type="NCBI Taxonomy" id="153643"/>
    <lineage>
        <taxon>Eukaryota</taxon>
        <taxon>Metazoa</taxon>
        <taxon>Chordata</taxon>
        <taxon>Craniata</taxon>
        <taxon>Vertebrata</taxon>
        <taxon>Euteleostomi</taxon>
        <taxon>Archelosauria</taxon>
        <taxon>Archosauria</taxon>
        <taxon>Dinosauria</taxon>
        <taxon>Saurischia</taxon>
        <taxon>Theropoda</taxon>
        <taxon>Coelurosauria</taxon>
        <taxon>Aves</taxon>
        <taxon>Neognathae</taxon>
        <taxon>Neoaves</taxon>
        <taxon>Telluraves</taxon>
        <taxon>Coraciimorphae</taxon>
        <taxon>Bucerotiformes</taxon>
        <taxon>Bucorvidae</taxon>
        <taxon>Bucorvus</taxon>
    </lineage>
</organism>
<evidence type="ECO:0000256" key="8">
    <source>
        <dbReference type="ARBA" id="ARBA00022737"/>
    </source>
</evidence>
<dbReference type="CDD" id="cd06727">
    <property type="entry name" value="PDZ1_ZO1-like"/>
    <property type="match status" value="1"/>
</dbReference>
<dbReference type="InterPro" id="IPR036028">
    <property type="entry name" value="SH3-like_dom_sf"/>
</dbReference>
<feature type="domain" description="PDZ" evidence="15">
    <location>
        <begin position="514"/>
        <end position="568"/>
    </location>
</feature>
<evidence type="ECO:0000256" key="9">
    <source>
        <dbReference type="ARBA" id="ARBA00022949"/>
    </source>
</evidence>
<feature type="domain" description="SH3" evidence="13">
    <location>
        <begin position="597"/>
        <end position="665"/>
    </location>
</feature>
<dbReference type="OrthoDB" id="418634at2759"/>
<keyword evidence="7" id="KW-0597">Phosphoprotein</keyword>
<evidence type="ECO:0000256" key="2">
    <source>
        <dbReference type="ARBA" id="ARBA00004435"/>
    </source>
</evidence>
<dbReference type="Pfam" id="PF07653">
    <property type="entry name" value="SH3_2"/>
    <property type="match status" value="1"/>
</dbReference>
<feature type="compositionally biased region" description="Low complexity" evidence="12">
    <location>
        <begin position="265"/>
        <end position="278"/>
    </location>
</feature>
<dbReference type="PRINTS" id="PR01597">
    <property type="entry name" value="ZONOCCLUDNS"/>
</dbReference>
<dbReference type="GO" id="GO:0005923">
    <property type="term" value="C:bicellular tight junction"/>
    <property type="evidence" value="ECO:0007669"/>
    <property type="project" value="UniProtKB-SubCell"/>
</dbReference>
<proteinExistence type="inferred from homology"/>
<evidence type="ECO:0000256" key="7">
    <source>
        <dbReference type="ARBA" id="ARBA00022553"/>
    </source>
</evidence>
<evidence type="ECO:0000256" key="5">
    <source>
        <dbReference type="ARBA" id="ARBA00022443"/>
    </source>
</evidence>
<dbReference type="PANTHER" id="PTHR13865:SF11">
    <property type="entry name" value="TIGHT JUNCTION PROTEIN ZO-3"/>
    <property type="match status" value="1"/>
</dbReference>
<dbReference type="AlphaFoldDB" id="A0A7K4YVS8"/>
<dbReference type="Gene3D" id="2.30.30.40">
    <property type="entry name" value="SH3 Domains"/>
    <property type="match status" value="1"/>
</dbReference>
<dbReference type="PRINTS" id="PR01600">
    <property type="entry name" value="ZONOCCLUDNS3"/>
</dbReference>
<feature type="region of interest" description="Disordered" evidence="12">
    <location>
        <begin position="424"/>
        <end position="473"/>
    </location>
</feature>
<dbReference type="SUPFAM" id="SSF52540">
    <property type="entry name" value="P-loop containing nucleoside triphosphate hydrolases"/>
    <property type="match status" value="1"/>
</dbReference>
<dbReference type="SMART" id="SM00228">
    <property type="entry name" value="PDZ"/>
    <property type="match status" value="3"/>
</dbReference>
<dbReference type="GO" id="GO:0090557">
    <property type="term" value="P:establishment of endothelial intestinal barrier"/>
    <property type="evidence" value="ECO:0007669"/>
    <property type="project" value="TreeGrafter"/>
</dbReference>
<dbReference type="GO" id="GO:0045216">
    <property type="term" value="P:cell-cell junction organization"/>
    <property type="evidence" value="ECO:0007669"/>
    <property type="project" value="TreeGrafter"/>
</dbReference>
<keyword evidence="10" id="KW-0472">Membrane</keyword>
<comment type="similarity">
    <text evidence="3">Belongs to the MAGUK family.</text>
</comment>
<keyword evidence="17" id="KW-1185">Reference proteome</keyword>
<feature type="domain" description="Guanylate kinase-like" evidence="14">
    <location>
        <begin position="772"/>
        <end position="872"/>
    </location>
</feature>
<dbReference type="SUPFAM" id="SSF50156">
    <property type="entry name" value="PDZ domain-like"/>
    <property type="match status" value="3"/>
</dbReference>
<protein>
    <submittedName>
        <fullName evidence="16">ZO3 protein</fullName>
    </submittedName>
</protein>
<dbReference type="Pfam" id="PF00595">
    <property type="entry name" value="PDZ"/>
    <property type="match status" value="3"/>
</dbReference>
<dbReference type="PROSITE" id="PS50052">
    <property type="entry name" value="GUANYLATE_KINASE_2"/>
    <property type="match status" value="1"/>
</dbReference>
<feature type="non-terminal residue" evidence="16">
    <location>
        <position position="1011"/>
    </location>
</feature>
<feature type="compositionally biased region" description="Basic and acidic residues" evidence="12">
    <location>
        <begin position="238"/>
        <end position="249"/>
    </location>
</feature>
<dbReference type="GO" id="GO:0050839">
    <property type="term" value="F:cell adhesion molecule binding"/>
    <property type="evidence" value="ECO:0007669"/>
    <property type="project" value="TreeGrafter"/>
</dbReference>
<gene>
    <name evidence="16" type="primary">Tjp3</name>
    <name evidence="16" type="ORF">BUCABY_R13138</name>
</gene>
<accession>A0A7K4YVS8</accession>
<evidence type="ECO:0000256" key="4">
    <source>
        <dbReference type="ARBA" id="ARBA00022427"/>
    </source>
</evidence>
<dbReference type="Gene3D" id="2.30.42.10">
    <property type="match status" value="3"/>
</dbReference>